<keyword evidence="9" id="KW-1133">Transmembrane helix</keyword>
<comment type="cofactor">
    <cofactor evidence="1 13">
        <name>Mn(2+)</name>
        <dbReference type="ChEBI" id="CHEBI:29035"/>
    </cofactor>
</comment>
<evidence type="ECO:0000256" key="11">
    <source>
        <dbReference type="ARBA" id="ARBA00023136"/>
    </source>
</evidence>
<dbReference type="GO" id="GO:0008378">
    <property type="term" value="F:galactosyltransferase activity"/>
    <property type="evidence" value="ECO:0007669"/>
    <property type="project" value="TreeGrafter"/>
</dbReference>
<dbReference type="AlphaFoldDB" id="A0AA88X1L5"/>
<keyword evidence="6" id="KW-0808">Transferase</keyword>
<evidence type="ECO:0000256" key="8">
    <source>
        <dbReference type="ARBA" id="ARBA00022968"/>
    </source>
</evidence>
<evidence type="ECO:0000256" key="5">
    <source>
        <dbReference type="ARBA" id="ARBA00022676"/>
    </source>
</evidence>
<evidence type="ECO:0000256" key="1">
    <source>
        <dbReference type="ARBA" id="ARBA00001936"/>
    </source>
</evidence>
<sequence>MLEQNPVQTLHEQSDASRTDSVLTESRPNTLPELSDHGRAEFCLNRIPSEHYARYFIVNNRVLPGEKLGSIKILHILSPLWPGQHETKRMRGKPVPAKAILVQCIASFLAGSLFTSQNWARPSAGHQVNDIPVEIEKLSKVTHDCERKRKLAEKSTSEDIIGEVTKTHQAIKSLDKTISTLEMEIATARTRQSAGELSLGRVSNHTLQKVFVVIGINTAFSSKKRRDSLRETWMPEGAKLKKLEKEKGIVIRFVIGHSVTPGGVLDRAIDDENAKYKDFLRLGHIEGYHELSTKTRLYFSTAVTMWDAEYYVKVDDDVHLNLGMLVSRLSLHRSKPRTYIGCMKSGPVLSQKEVKYHEPEFWKFGEEGNKYFRHATGQLYAISKDLAAYISINSSVPYSLSLSKDTYLIDYKVKCYMMRVYMYRPILHRYANEDVSLGAWFIGLEVQHVDDRALCCGTPPDCEWKRQAGNVCAASFDWSCSGICRSVERMKDVHNSCGEGDEAVWNTEL</sequence>
<keyword evidence="17" id="KW-1185">Reference proteome</keyword>
<evidence type="ECO:0000256" key="12">
    <source>
        <dbReference type="ARBA" id="ARBA00023211"/>
    </source>
</evidence>
<feature type="compositionally biased region" description="Polar residues" evidence="14">
    <location>
        <begin position="19"/>
        <end position="29"/>
    </location>
</feature>
<protein>
    <recommendedName>
        <fullName evidence="13">Hexosyltransferase</fullName>
        <ecNumber evidence="13">2.4.1.-</ecNumber>
    </recommendedName>
</protein>
<feature type="domain" description="DUF4094" evidence="15">
    <location>
        <begin position="97"/>
        <end position="190"/>
    </location>
</feature>
<name>A0AA88X1L5_9ASTE</name>
<keyword evidence="5 13" id="KW-0328">Glycosyltransferase</keyword>
<evidence type="ECO:0000256" key="7">
    <source>
        <dbReference type="ARBA" id="ARBA00022692"/>
    </source>
</evidence>
<dbReference type="EMBL" id="JAVXUP010000101">
    <property type="protein sequence ID" value="KAK3038256.1"/>
    <property type="molecule type" value="Genomic_DNA"/>
</dbReference>
<evidence type="ECO:0000313" key="17">
    <source>
        <dbReference type="Proteomes" id="UP001188597"/>
    </source>
</evidence>
<keyword evidence="7" id="KW-0812">Transmembrane</keyword>
<comment type="subcellular location">
    <subcellularLocation>
        <location evidence="2 13">Golgi apparatus membrane</location>
        <topology evidence="2 13">Single-pass type II membrane protein</topology>
    </subcellularLocation>
</comment>
<evidence type="ECO:0000256" key="4">
    <source>
        <dbReference type="ARBA" id="ARBA00008661"/>
    </source>
</evidence>
<evidence type="ECO:0000256" key="14">
    <source>
        <dbReference type="SAM" id="MobiDB-lite"/>
    </source>
</evidence>
<evidence type="ECO:0000256" key="6">
    <source>
        <dbReference type="ARBA" id="ARBA00022679"/>
    </source>
</evidence>
<dbReference type="InterPro" id="IPR025298">
    <property type="entry name" value="DUF4094"/>
</dbReference>
<dbReference type="PANTHER" id="PTHR11214:SF275">
    <property type="entry name" value="BETA-1,3-GALACTOSYLTRANSFERASE 8-RELATED"/>
    <property type="match status" value="1"/>
</dbReference>
<comment type="caution">
    <text evidence="16">The sequence shown here is derived from an EMBL/GenBank/DDBJ whole genome shotgun (WGS) entry which is preliminary data.</text>
</comment>
<organism evidence="16 17">
    <name type="scientific">Escallonia herrerae</name>
    <dbReference type="NCBI Taxonomy" id="1293975"/>
    <lineage>
        <taxon>Eukaryota</taxon>
        <taxon>Viridiplantae</taxon>
        <taxon>Streptophyta</taxon>
        <taxon>Embryophyta</taxon>
        <taxon>Tracheophyta</taxon>
        <taxon>Spermatophyta</taxon>
        <taxon>Magnoliopsida</taxon>
        <taxon>eudicotyledons</taxon>
        <taxon>Gunneridae</taxon>
        <taxon>Pentapetalae</taxon>
        <taxon>asterids</taxon>
        <taxon>campanulids</taxon>
        <taxon>Escalloniales</taxon>
        <taxon>Escalloniaceae</taxon>
        <taxon>Escallonia</taxon>
    </lineage>
</organism>
<evidence type="ECO:0000313" key="16">
    <source>
        <dbReference type="EMBL" id="KAK3038256.1"/>
    </source>
</evidence>
<dbReference type="GO" id="GO:0000139">
    <property type="term" value="C:Golgi membrane"/>
    <property type="evidence" value="ECO:0007669"/>
    <property type="project" value="UniProtKB-SubCell"/>
</dbReference>
<evidence type="ECO:0000256" key="13">
    <source>
        <dbReference type="RuleBase" id="RU363063"/>
    </source>
</evidence>
<comment type="pathway">
    <text evidence="3">Protein modification; protein glycosylation.</text>
</comment>
<dbReference type="Pfam" id="PF01762">
    <property type="entry name" value="Galactosyl_T"/>
    <property type="match status" value="1"/>
</dbReference>
<dbReference type="PANTHER" id="PTHR11214">
    <property type="entry name" value="BETA-1,3-N-ACETYLGLUCOSAMINYLTRANSFERASE"/>
    <property type="match status" value="1"/>
</dbReference>
<feature type="compositionally biased region" description="Polar residues" evidence="14">
    <location>
        <begin position="1"/>
        <end position="11"/>
    </location>
</feature>
<evidence type="ECO:0000256" key="10">
    <source>
        <dbReference type="ARBA" id="ARBA00023034"/>
    </source>
</evidence>
<evidence type="ECO:0000256" key="2">
    <source>
        <dbReference type="ARBA" id="ARBA00004323"/>
    </source>
</evidence>
<dbReference type="Gene3D" id="3.90.550.50">
    <property type="match status" value="1"/>
</dbReference>
<keyword evidence="10 13" id="KW-0333">Golgi apparatus</keyword>
<dbReference type="EC" id="2.4.1.-" evidence="13"/>
<comment type="similarity">
    <text evidence="4 13">Belongs to the glycosyltransferase 31 family.</text>
</comment>
<keyword evidence="12 13" id="KW-0464">Manganese</keyword>
<accession>A0AA88X1L5</accession>
<dbReference type="Pfam" id="PF13334">
    <property type="entry name" value="DUF4094"/>
    <property type="match status" value="1"/>
</dbReference>
<feature type="region of interest" description="Disordered" evidence="14">
    <location>
        <begin position="1"/>
        <end position="35"/>
    </location>
</feature>
<proteinExistence type="inferred from homology"/>
<keyword evidence="11" id="KW-0472">Membrane</keyword>
<reference evidence="16" key="1">
    <citation type="submission" date="2022-12" db="EMBL/GenBank/DDBJ databases">
        <title>Draft genome assemblies for two species of Escallonia (Escalloniales).</title>
        <authorList>
            <person name="Chanderbali A."/>
            <person name="Dervinis C."/>
            <person name="Anghel I."/>
            <person name="Soltis D."/>
            <person name="Soltis P."/>
            <person name="Zapata F."/>
        </authorList>
    </citation>
    <scope>NUCLEOTIDE SEQUENCE</scope>
    <source>
        <strain evidence="16">UCBG64.0493</strain>
        <tissue evidence="16">Leaf</tissue>
    </source>
</reference>
<keyword evidence="8" id="KW-0735">Signal-anchor</keyword>
<gene>
    <name evidence="16" type="ORF">RJ639_030865</name>
</gene>
<evidence type="ECO:0000259" key="15">
    <source>
        <dbReference type="Pfam" id="PF13334"/>
    </source>
</evidence>
<evidence type="ECO:0000256" key="9">
    <source>
        <dbReference type="ARBA" id="ARBA00022989"/>
    </source>
</evidence>
<evidence type="ECO:0000256" key="3">
    <source>
        <dbReference type="ARBA" id="ARBA00004922"/>
    </source>
</evidence>
<dbReference type="InterPro" id="IPR002659">
    <property type="entry name" value="Glyco_trans_31"/>
</dbReference>
<dbReference type="Proteomes" id="UP001188597">
    <property type="component" value="Unassembled WGS sequence"/>
</dbReference>